<keyword evidence="3" id="KW-0963">Cytoplasm</keyword>
<comment type="similarity">
    <text evidence="2">Belongs to the 5'-AMP-activated protein kinase beta subunit family.</text>
</comment>
<dbReference type="Pfam" id="PF16561">
    <property type="entry name" value="AMPK1_CBM"/>
    <property type="match status" value="1"/>
</dbReference>
<dbReference type="GO" id="GO:0005737">
    <property type="term" value="C:cytoplasm"/>
    <property type="evidence" value="ECO:0007669"/>
    <property type="project" value="UniProtKB-SubCell"/>
</dbReference>
<reference evidence="7" key="1">
    <citation type="journal article" date="2023" name="G3 (Bethesda)">
        <title>Whole genome assemblies of Zophobas morio and Tenebrio molitor.</title>
        <authorList>
            <person name="Kaur S."/>
            <person name="Stinson S.A."/>
            <person name="diCenzo G.C."/>
        </authorList>
    </citation>
    <scope>NUCLEOTIDE SEQUENCE</scope>
    <source>
        <strain evidence="7">QUZm001</strain>
    </source>
</reference>
<comment type="subcellular location">
    <subcellularLocation>
        <location evidence="1">Cytoplasm</location>
    </subcellularLocation>
</comment>
<dbReference type="InterPro" id="IPR032640">
    <property type="entry name" value="AMPK1_CBM"/>
</dbReference>
<evidence type="ECO:0000313" key="8">
    <source>
        <dbReference type="Proteomes" id="UP001168821"/>
    </source>
</evidence>
<organism evidence="7 8">
    <name type="scientific">Zophobas morio</name>
    <dbReference type="NCBI Taxonomy" id="2755281"/>
    <lineage>
        <taxon>Eukaryota</taxon>
        <taxon>Metazoa</taxon>
        <taxon>Ecdysozoa</taxon>
        <taxon>Arthropoda</taxon>
        <taxon>Hexapoda</taxon>
        <taxon>Insecta</taxon>
        <taxon>Pterygota</taxon>
        <taxon>Neoptera</taxon>
        <taxon>Endopterygota</taxon>
        <taxon>Coleoptera</taxon>
        <taxon>Polyphaga</taxon>
        <taxon>Cucujiformia</taxon>
        <taxon>Tenebrionidae</taxon>
        <taxon>Zophobas</taxon>
    </lineage>
</organism>
<dbReference type="GO" id="GO:0031588">
    <property type="term" value="C:nucleotide-activated protein kinase complex"/>
    <property type="evidence" value="ECO:0007669"/>
    <property type="project" value="TreeGrafter"/>
</dbReference>
<dbReference type="Pfam" id="PF04739">
    <property type="entry name" value="AMPKBI"/>
    <property type="match status" value="1"/>
</dbReference>
<dbReference type="PANTHER" id="PTHR10343:SF84">
    <property type="entry name" value="5'-AMP-ACTIVATED PROTEIN KINASE SUBUNIT BETA-1"/>
    <property type="match status" value="1"/>
</dbReference>
<dbReference type="InterPro" id="IPR037256">
    <property type="entry name" value="ASC_dom_sf"/>
</dbReference>
<evidence type="ECO:0000256" key="4">
    <source>
        <dbReference type="ARBA" id="ARBA00025180"/>
    </source>
</evidence>
<dbReference type="GO" id="GO:0005634">
    <property type="term" value="C:nucleus"/>
    <property type="evidence" value="ECO:0007669"/>
    <property type="project" value="TreeGrafter"/>
</dbReference>
<dbReference type="PANTHER" id="PTHR10343">
    <property type="entry name" value="5'-AMP-ACTIVATED PROTEIN KINASE , BETA SUBUNIT"/>
    <property type="match status" value="1"/>
</dbReference>
<accession>A0AA38HLF2</accession>
<dbReference type="SMART" id="SM01010">
    <property type="entry name" value="AMPKBI"/>
    <property type="match status" value="1"/>
</dbReference>
<evidence type="ECO:0000256" key="5">
    <source>
        <dbReference type="ARBA" id="ARBA00040010"/>
    </source>
</evidence>
<dbReference type="FunFam" id="2.60.40.10:FF:000562">
    <property type="entry name" value="Snf1 kinase complex beta-subunit Gal83"/>
    <property type="match status" value="1"/>
</dbReference>
<dbReference type="CDD" id="cd02859">
    <property type="entry name" value="E_set_AMPKbeta_like_N"/>
    <property type="match status" value="1"/>
</dbReference>
<dbReference type="InterPro" id="IPR014756">
    <property type="entry name" value="Ig_E-set"/>
</dbReference>
<sequence>MMDFNVTDAADCTIKAEIPFFLSNSPTLSPLDSSTRNKAISKLPQAKKENALVPHVFRWTHGGSHIYVTGTFNNWRERIPLNKSREEFTTIINLPPGTHQFKFIVDNEWKINPDLPTMPDRSGAVNNFLEIGDADEDDFDFEDFVSASAPAKSGYSQTIPKLDGTSKPPPVLPPHLMQVLLNCAPVSQSDPSLLPIPNHVLLNHLYALSISDGVMVLGMTHRYQKKYVTTVLYRPVF</sequence>
<evidence type="ECO:0000313" key="7">
    <source>
        <dbReference type="EMBL" id="KAJ3616321.1"/>
    </source>
</evidence>
<dbReference type="InterPro" id="IPR050827">
    <property type="entry name" value="CRP1_MDG1_kinase"/>
</dbReference>
<gene>
    <name evidence="7" type="ORF">Zmor_011933</name>
</gene>
<dbReference type="EMBL" id="JALNTZ010003648">
    <property type="protein sequence ID" value="KAJ3616321.1"/>
    <property type="molecule type" value="Genomic_DNA"/>
</dbReference>
<dbReference type="GO" id="GO:0019901">
    <property type="term" value="F:protein kinase binding"/>
    <property type="evidence" value="ECO:0007669"/>
    <property type="project" value="TreeGrafter"/>
</dbReference>
<evidence type="ECO:0000259" key="6">
    <source>
        <dbReference type="SMART" id="SM01010"/>
    </source>
</evidence>
<proteinExistence type="inferred from homology"/>
<dbReference type="GO" id="GO:0007165">
    <property type="term" value="P:signal transduction"/>
    <property type="evidence" value="ECO:0007669"/>
    <property type="project" value="UniProtKB-ARBA"/>
</dbReference>
<dbReference type="Proteomes" id="UP001168821">
    <property type="component" value="Unassembled WGS sequence"/>
</dbReference>
<evidence type="ECO:0000256" key="3">
    <source>
        <dbReference type="ARBA" id="ARBA00022490"/>
    </source>
</evidence>
<keyword evidence="8" id="KW-1185">Reference proteome</keyword>
<dbReference type="AlphaFoldDB" id="A0AA38HLF2"/>
<dbReference type="InterPro" id="IPR013783">
    <property type="entry name" value="Ig-like_fold"/>
</dbReference>
<dbReference type="Gene3D" id="2.60.40.10">
    <property type="entry name" value="Immunoglobulins"/>
    <property type="match status" value="1"/>
</dbReference>
<feature type="domain" description="Association with the SNF1 complex (ASC)" evidence="6">
    <location>
        <begin position="148"/>
        <end position="236"/>
    </location>
</feature>
<dbReference type="Gene3D" id="6.20.250.60">
    <property type="match status" value="1"/>
</dbReference>
<comment type="function">
    <text evidence="4">Non-catalytic subunit of AMP-activated protein kinase (AMPK), an energy sensor protein kinase that plays a key role in regulating cellular energy metabolism. In response to reduction of intracellular ATP levels, AMPK activates energy-producing pathways and inhibits energy-consuming processes: inhibits protein, carbohydrate and lipid biosynthesis, as well as cell growth and proliferation. AMPK acts via direct phosphorylation of metabolic enzymes, and by longer-term effects via phosphorylation of transcription regulators. Also acts as a regulator of cellular polarity by remodeling the actin cytoskeleton; probably by indirectly activating myosin. Beta non-catalytic subunit acts as a scaffold on which the AMPK complex assembles, via its C-terminus that bridges alpha (PRKAA1 or PRKAA2) and gamma subunits (PRKAG1, PRKAG2 or PRKAG3).</text>
</comment>
<dbReference type="InterPro" id="IPR006828">
    <property type="entry name" value="ASC_dom"/>
</dbReference>
<evidence type="ECO:0000256" key="1">
    <source>
        <dbReference type="ARBA" id="ARBA00004496"/>
    </source>
</evidence>
<dbReference type="SUPFAM" id="SSF160219">
    <property type="entry name" value="AMPKBI-like"/>
    <property type="match status" value="1"/>
</dbReference>
<evidence type="ECO:0000256" key="2">
    <source>
        <dbReference type="ARBA" id="ARBA00010926"/>
    </source>
</evidence>
<dbReference type="SUPFAM" id="SSF81296">
    <property type="entry name" value="E set domains"/>
    <property type="match status" value="1"/>
</dbReference>
<protein>
    <recommendedName>
        <fullName evidence="5">5'-AMP-activated protein kinase subunit beta-1</fullName>
    </recommendedName>
</protein>
<name>A0AA38HLF2_9CUCU</name>
<comment type="caution">
    <text evidence="7">The sequence shown here is derived from an EMBL/GenBank/DDBJ whole genome shotgun (WGS) entry which is preliminary data.</text>
</comment>